<evidence type="ECO:0000313" key="2">
    <source>
        <dbReference type="EMBL" id="KAJ7761738.1"/>
    </source>
</evidence>
<dbReference type="AlphaFoldDB" id="A0AAD7JFY9"/>
<feature type="compositionally biased region" description="Low complexity" evidence="1">
    <location>
        <begin position="227"/>
        <end position="239"/>
    </location>
</feature>
<sequence>MDPFATTVDSASVIGILRHHLLAIPASSLGILSHSQLTVALLFDLFPLSESFPAFWAALRDWRLLPEDERVSSRALDELAKKLMKLSIPAPTFSRAMVPLIWLSSLHDHPRTHTVARRAQSPSETETIHSSRGTRNGLRRALSNGSCEENTAPTRIGSEQPDYAKHDTNAPASVKSVASQKNTHASSPRTTTDTDASPLLLSPLLSNSSTANPLPQPGTVVLRQSKPSSTAAAAASTPPRVVLGHRNALD</sequence>
<reference evidence="2" key="1">
    <citation type="submission" date="2023-03" db="EMBL/GenBank/DDBJ databases">
        <title>Massive genome expansion in bonnet fungi (Mycena s.s.) driven by repeated elements and novel gene families across ecological guilds.</title>
        <authorList>
            <consortium name="Lawrence Berkeley National Laboratory"/>
            <person name="Harder C.B."/>
            <person name="Miyauchi S."/>
            <person name="Viragh M."/>
            <person name="Kuo A."/>
            <person name="Thoen E."/>
            <person name="Andreopoulos B."/>
            <person name="Lu D."/>
            <person name="Skrede I."/>
            <person name="Drula E."/>
            <person name="Henrissat B."/>
            <person name="Morin E."/>
            <person name="Kohler A."/>
            <person name="Barry K."/>
            <person name="LaButti K."/>
            <person name="Morin E."/>
            <person name="Salamov A."/>
            <person name="Lipzen A."/>
            <person name="Mereny Z."/>
            <person name="Hegedus B."/>
            <person name="Baldrian P."/>
            <person name="Stursova M."/>
            <person name="Weitz H."/>
            <person name="Taylor A."/>
            <person name="Grigoriev I.V."/>
            <person name="Nagy L.G."/>
            <person name="Martin F."/>
            <person name="Kauserud H."/>
        </authorList>
    </citation>
    <scope>NUCLEOTIDE SEQUENCE</scope>
    <source>
        <strain evidence="2">CBHHK182m</strain>
    </source>
</reference>
<comment type="caution">
    <text evidence="2">The sequence shown here is derived from an EMBL/GenBank/DDBJ whole genome shotgun (WGS) entry which is preliminary data.</text>
</comment>
<evidence type="ECO:0000313" key="3">
    <source>
        <dbReference type="Proteomes" id="UP001215598"/>
    </source>
</evidence>
<feature type="compositionally biased region" description="Polar residues" evidence="1">
    <location>
        <begin position="143"/>
        <end position="153"/>
    </location>
</feature>
<evidence type="ECO:0000256" key="1">
    <source>
        <dbReference type="SAM" id="MobiDB-lite"/>
    </source>
</evidence>
<dbReference type="EMBL" id="JARKIB010000034">
    <property type="protein sequence ID" value="KAJ7761738.1"/>
    <property type="molecule type" value="Genomic_DNA"/>
</dbReference>
<organism evidence="2 3">
    <name type="scientific">Mycena metata</name>
    <dbReference type="NCBI Taxonomy" id="1033252"/>
    <lineage>
        <taxon>Eukaryota</taxon>
        <taxon>Fungi</taxon>
        <taxon>Dikarya</taxon>
        <taxon>Basidiomycota</taxon>
        <taxon>Agaricomycotina</taxon>
        <taxon>Agaricomycetes</taxon>
        <taxon>Agaricomycetidae</taxon>
        <taxon>Agaricales</taxon>
        <taxon>Marasmiineae</taxon>
        <taxon>Mycenaceae</taxon>
        <taxon>Mycena</taxon>
    </lineage>
</organism>
<feature type="compositionally biased region" description="Low complexity" evidence="1">
    <location>
        <begin position="193"/>
        <end position="213"/>
    </location>
</feature>
<dbReference type="Proteomes" id="UP001215598">
    <property type="component" value="Unassembled WGS sequence"/>
</dbReference>
<feature type="region of interest" description="Disordered" evidence="1">
    <location>
        <begin position="113"/>
        <end position="250"/>
    </location>
</feature>
<proteinExistence type="predicted"/>
<keyword evidence="3" id="KW-1185">Reference proteome</keyword>
<gene>
    <name evidence="2" type="ORF">B0H16DRAFT_1688373</name>
</gene>
<protein>
    <submittedName>
        <fullName evidence="2">Uncharacterized protein</fullName>
    </submittedName>
</protein>
<name>A0AAD7JFY9_9AGAR</name>
<accession>A0AAD7JFY9</accession>
<feature type="compositionally biased region" description="Polar residues" evidence="1">
    <location>
        <begin position="120"/>
        <end position="134"/>
    </location>
</feature>
<feature type="compositionally biased region" description="Polar residues" evidence="1">
    <location>
        <begin position="176"/>
        <end position="191"/>
    </location>
</feature>